<protein>
    <submittedName>
        <fullName evidence="1">Uncharacterized protein</fullName>
    </submittedName>
</protein>
<dbReference type="Proteomes" id="UP001597083">
    <property type="component" value="Unassembled WGS sequence"/>
</dbReference>
<sequence length="60" mass="6337">MRRVRRDIVAVPALPPFLAIARPGLSCRVAGVAGGEVATEIVHRLDDQGVETVEAPMVAC</sequence>
<accession>A0ABW3CBB7</accession>
<gene>
    <name evidence="1" type="ORF">ACFQ07_02000</name>
</gene>
<name>A0ABW3CBB7_9ACTN</name>
<dbReference type="EMBL" id="JBHTIR010000214">
    <property type="protein sequence ID" value="MFD0850983.1"/>
    <property type="molecule type" value="Genomic_DNA"/>
</dbReference>
<feature type="non-terminal residue" evidence="1">
    <location>
        <position position="60"/>
    </location>
</feature>
<evidence type="ECO:0000313" key="2">
    <source>
        <dbReference type="Proteomes" id="UP001597083"/>
    </source>
</evidence>
<comment type="caution">
    <text evidence="1">The sequence shown here is derived from an EMBL/GenBank/DDBJ whole genome shotgun (WGS) entry which is preliminary data.</text>
</comment>
<reference evidence="2" key="1">
    <citation type="journal article" date="2019" name="Int. J. Syst. Evol. Microbiol.">
        <title>The Global Catalogue of Microorganisms (GCM) 10K type strain sequencing project: providing services to taxonomists for standard genome sequencing and annotation.</title>
        <authorList>
            <consortium name="The Broad Institute Genomics Platform"/>
            <consortium name="The Broad Institute Genome Sequencing Center for Infectious Disease"/>
            <person name="Wu L."/>
            <person name="Ma J."/>
        </authorList>
    </citation>
    <scope>NUCLEOTIDE SEQUENCE [LARGE SCALE GENOMIC DNA]</scope>
    <source>
        <strain evidence="2">JCM 31696</strain>
    </source>
</reference>
<keyword evidence="2" id="KW-1185">Reference proteome</keyword>
<organism evidence="1 2">
    <name type="scientific">Actinomadura adrarensis</name>
    <dbReference type="NCBI Taxonomy" id="1819600"/>
    <lineage>
        <taxon>Bacteria</taxon>
        <taxon>Bacillati</taxon>
        <taxon>Actinomycetota</taxon>
        <taxon>Actinomycetes</taxon>
        <taxon>Streptosporangiales</taxon>
        <taxon>Thermomonosporaceae</taxon>
        <taxon>Actinomadura</taxon>
    </lineage>
</organism>
<evidence type="ECO:0000313" key="1">
    <source>
        <dbReference type="EMBL" id="MFD0850983.1"/>
    </source>
</evidence>
<proteinExistence type="predicted"/>